<dbReference type="InterPro" id="IPR002828">
    <property type="entry name" value="SurE-like_Pase/nucleotidase"/>
</dbReference>
<dbReference type="PANTHER" id="PTHR47551">
    <property type="entry name" value="TUBULIN--TYROSINE LIGASE PBY1-RELATED"/>
    <property type="match status" value="1"/>
</dbReference>
<dbReference type="SUPFAM" id="SSF64167">
    <property type="entry name" value="SurE-like"/>
    <property type="match status" value="1"/>
</dbReference>
<feature type="domain" description="Survival protein SurE-like phosphatase/nucleotidase" evidence="1">
    <location>
        <begin position="9"/>
        <end position="208"/>
    </location>
</feature>
<name>A0A2G5BEG4_COERN</name>
<evidence type="ECO:0000313" key="3">
    <source>
        <dbReference type="Proteomes" id="UP000242474"/>
    </source>
</evidence>
<dbReference type="Proteomes" id="UP000242474">
    <property type="component" value="Unassembled WGS sequence"/>
</dbReference>
<sequence>MGSLRKPTVLITNDDGPLSDESPFIETFVCALQNKLGWNIKVCIPACQRSWIAKAFLVNQPVVLKELKPSANIKTEKGCWYTASGTPASCVNIALNHLFPDVDLVISGPNLGSNVANTCAVASGTLGGAIEAAIDGRKAIALSFAFFNRDISDDKVQNACSIACSIIEKLWISDAWKSSNTSVFNINIPLVTDPEPPIYITKMGTSRFGSLYTRLEDVDEFSSTNPVTGLQVNNNKVDESNLSKSQKQLRLAVDDAKDTNPGNPSVNTRTSVDGEDGATYVFSASVAIKSAAAEGTDIWAVHQKAVSITPLKPELHSLGNSGQASLWSHLGFIPLE</sequence>
<keyword evidence="3" id="KW-1185">Reference proteome</keyword>
<evidence type="ECO:0000259" key="1">
    <source>
        <dbReference type="Pfam" id="PF01975"/>
    </source>
</evidence>
<dbReference type="STRING" id="763665.A0A2G5BEG4"/>
<organism evidence="2 3">
    <name type="scientific">Coemansia reversa (strain ATCC 12441 / NRRL 1564)</name>
    <dbReference type="NCBI Taxonomy" id="763665"/>
    <lineage>
        <taxon>Eukaryota</taxon>
        <taxon>Fungi</taxon>
        <taxon>Fungi incertae sedis</taxon>
        <taxon>Zoopagomycota</taxon>
        <taxon>Kickxellomycotina</taxon>
        <taxon>Kickxellomycetes</taxon>
        <taxon>Kickxellales</taxon>
        <taxon>Kickxellaceae</taxon>
        <taxon>Coemansia</taxon>
    </lineage>
</organism>
<dbReference type="GO" id="GO:0000932">
    <property type="term" value="C:P-body"/>
    <property type="evidence" value="ECO:0007669"/>
    <property type="project" value="TreeGrafter"/>
</dbReference>
<dbReference type="Gene3D" id="3.40.1210.10">
    <property type="entry name" value="Survival protein SurE-like phosphatase/nucleotidase"/>
    <property type="match status" value="1"/>
</dbReference>
<accession>A0A2G5BEG4</accession>
<proteinExistence type="predicted"/>
<evidence type="ECO:0000313" key="2">
    <source>
        <dbReference type="EMBL" id="PIA17408.1"/>
    </source>
</evidence>
<dbReference type="OrthoDB" id="202825at2759"/>
<dbReference type="NCBIfam" id="TIGR00087">
    <property type="entry name" value="surE"/>
    <property type="match status" value="1"/>
</dbReference>
<dbReference type="EMBL" id="KZ303494">
    <property type="protein sequence ID" value="PIA17408.1"/>
    <property type="molecule type" value="Genomic_DNA"/>
</dbReference>
<dbReference type="PANTHER" id="PTHR47551:SF1">
    <property type="entry name" value="TUBULIN--TYROSINE LIGASE PBY1-RELATED"/>
    <property type="match status" value="1"/>
</dbReference>
<dbReference type="Pfam" id="PF01975">
    <property type="entry name" value="SurE"/>
    <property type="match status" value="1"/>
</dbReference>
<reference evidence="2 3" key="1">
    <citation type="journal article" date="2015" name="Genome Biol. Evol.">
        <title>Phylogenomic analyses indicate that early fungi evolved digesting cell walls of algal ancestors of land plants.</title>
        <authorList>
            <person name="Chang Y."/>
            <person name="Wang S."/>
            <person name="Sekimoto S."/>
            <person name="Aerts A.L."/>
            <person name="Choi C."/>
            <person name="Clum A."/>
            <person name="LaButti K.M."/>
            <person name="Lindquist E.A."/>
            <person name="Yee Ngan C."/>
            <person name="Ohm R.A."/>
            <person name="Salamov A.A."/>
            <person name="Grigoriev I.V."/>
            <person name="Spatafora J.W."/>
            <person name="Berbee M.L."/>
        </authorList>
    </citation>
    <scope>NUCLEOTIDE SEQUENCE [LARGE SCALE GENOMIC DNA]</scope>
    <source>
        <strain evidence="2 3">NRRL 1564</strain>
    </source>
</reference>
<dbReference type="GO" id="GO:0016787">
    <property type="term" value="F:hydrolase activity"/>
    <property type="evidence" value="ECO:0007669"/>
    <property type="project" value="InterPro"/>
</dbReference>
<dbReference type="InterPro" id="IPR027746">
    <property type="entry name" value="TTL"/>
</dbReference>
<protein>
    <submittedName>
        <fullName evidence="2">Sure-like protein</fullName>
    </submittedName>
</protein>
<dbReference type="AlphaFoldDB" id="A0A2G5BEG4"/>
<dbReference type="InterPro" id="IPR036523">
    <property type="entry name" value="SurE-like_sf"/>
</dbReference>
<gene>
    <name evidence="2" type="ORF">COEREDRAFT_7374</name>
</gene>